<keyword evidence="2" id="KW-0812">Transmembrane</keyword>
<evidence type="ECO:0000313" key="4">
    <source>
        <dbReference type="Proteomes" id="UP000480854"/>
    </source>
</evidence>
<dbReference type="Pfam" id="PF06796">
    <property type="entry name" value="NapE"/>
    <property type="match status" value="1"/>
</dbReference>
<dbReference type="OrthoDB" id="7596241at2"/>
<name>A0A9W7NIK7_9PROT</name>
<evidence type="ECO:0000313" key="3">
    <source>
        <dbReference type="EMBL" id="KAA0679720.1"/>
    </source>
</evidence>
<keyword evidence="2" id="KW-1133">Transmembrane helix</keyword>
<feature type="compositionally biased region" description="Low complexity" evidence="1">
    <location>
        <begin position="15"/>
        <end position="33"/>
    </location>
</feature>
<comment type="caution">
    <text evidence="3">The sequence shown here is derived from an EMBL/GenBank/DDBJ whole genome shotgun (WGS) entry which is preliminary data.</text>
</comment>
<organism evidence="3 4">
    <name type="scientific">Roseomonas genomospecies 6</name>
    <dbReference type="NCBI Taxonomy" id="214106"/>
    <lineage>
        <taxon>Bacteria</taxon>
        <taxon>Pseudomonadati</taxon>
        <taxon>Pseudomonadota</taxon>
        <taxon>Alphaproteobacteria</taxon>
        <taxon>Acetobacterales</taxon>
        <taxon>Roseomonadaceae</taxon>
        <taxon>Roseomonas</taxon>
    </lineage>
</organism>
<dbReference type="AlphaFoldDB" id="A0A9W7NIK7"/>
<dbReference type="RefSeq" id="WP_149469754.1">
    <property type="nucleotide sequence ID" value="NZ_QOKW01000011.1"/>
</dbReference>
<feature type="region of interest" description="Disordered" evidence="1">
    <location>
        <begin position="1"/>
        <end position="33"/>
    </location>
</feature>
<dbReference type="Proteomes" id="UP000480854">
    <property type="component" value="Unassembled WGS sequence"/>
</dbReference>
<keyword evidence="4" id="KW-1185">Reference proteome</keyword>
<dbReference type="EMBL" id="QOKW01000011">
    <property type="protein sequence ID" value="KAA0679720.1"/>
    <property type="molecule type" value="Genomic_DNA"/>
</dbReference>
<accession>A0A9W7NIK7</accession>
<reference evidence="3 4" key="1">
    <citation type="submission" date="2018-07" db="EMBL/GenBank/DDBJ databases">
        <title>Genome sequence of Azospirillum sp. ATCC 49961.</title>
        <authorList>
            <person name="Sant'Anna F.H."/>
            <person name="Baldani J.I."/>
            <person name="Zilli J.E."/>
            <person name="Reis V.M."/>
            <person name="Hartmann A."/>
            <person name="Cruz L."/>
            <person name="de Souza E.M."/>
            <person name="de Oliveira Pedrosa F."/>
            <person name="Passaglia L.M.P."/>
        </authorList>
    </citation>
    <scope>NUCLEOTIDE SEQUENCE [LARGE SCALE GENOMIC DNA]</scope>
    <source>
        <strain evidence="3 4">ATCC 49961</strain>
    </source>
</reference>
<feature type="compositionally biased region" description="Polar residues" evidence="1">
    <location>
        <begin position="1"/>
        <end position="10"/>
    </location>
</feature>
<evidence type="ECO:0000256" key="1">
    <source>
        <dbReference type="SAM" id="MobiDB-lite"/>
    </source>
</evidence>
<proteinExistence type="predicted"/>
<sequence>MSRLQSQGSQREPARFPSRAAASQPAADPALPDPGAKRREIAMFVLLAVVIWPILSIAIVGGYGFLVWMSQLIMGPPGPPPV</sequence>
<dbReference type="InterPro" id="IPR010649">
    <property type="entry name" value="NapE_TorE"/>
</dbReference>
<gene>
    <name evidence="3" type="primary">napE</name>
    <name evidence="3" type="ORF">DS843_15205</name>
</gene>
<dbReference type="NCBIfam" id="TIGR02973">
    <property type="entry name" value="nitrate_rd_NapE"/>
    <property type="match status" value="1"/>
</dbReference>
<protein>
    <submittedName>
        <fullName evidence="3">Periplasmic nitrate reductase, NapE protein</fullName>
    </submittedName>
</protein>
<keyword evidence="2" id="KW-0472">Membrane</keyword>
<dbReference type="InterPro" id="IPR004448">
    <property type="entry name" value="Nitrate_reductase_NapE"/>
</dbReference>
<feature type="transmembrane region" description="Helical" evidence="2">
    <location>
        <begin position="41"/>
        <end position="66"/>
    </location>
</feature>
<evidence type="ECO:0000256" key="2">
    <source>
        <dbReference type="SAM" id="Phobius"/>
    </source>
</evidence>